<dbReference type="EMBL" id="JANIIK010000048">
    <property type="protein sequence ID" value="KAJ3599087.1"/>
    <property type="molecule type" value="Genomic_DNA"/>
</dbReference>
<evidence type="ECO:0000259" key="11">
    <source>
        <dbReference type="PROSITE" id="PS50089"/>
    </source>
</evidence>
<dbReference type="FunFam" id="3.30.40.10:FF:000137">
    <property type="entry name" value="RanBP-type and C3HC4-type zinc finger-containing protein 1"/>
    <property type="match status" value="1"/>
</dbReference>
<dbReference type="SUPFAM" id="SSF54495">
    <property type="entry name" value="UBC-like"/>
    <property type="match status" value="1"/>
</dbReference>
<name>A0A9Q0E6W1_9TELE</name>
<dbReference type="PROSITE" id="PS51873">
    <property type="entry name" value="TRIAD"/>
    <property type="match status" value="1"/>
</dbReference>
<dbReference type="InterPro" id="IPR002867">
    <property type="entry name" value="IBR_dom"/>
</dbReference>
<evidence type="ECO:0000256" key="7">
    <source>
        <dbReference type="ARBA" id="ARBA00022786"/>
    </source>
</evidence>
<feature type="domain" description="RING-type" evidence="11">
    <location>
        <begin position="231"/>
        <end position="276"/>
    </location>
</feature>
<feature type="compositionally biased region" description="Low complexity" evidence="10">
    <location>
        <begin position="511"/>
        <end position="535"/>
    </location>
</feature>
<dbReference type="GO" id="GO:0016567">
    <property type="term" value="P:protein ubiquitination"/>
    <property type="evidence" value="ECO:0007669"/>
    <property type="project" value="InterPro"/>
</dbReference>
<dbReference type="PROSITE" id="PS50089">
    <property type="entry name" value="ZF_RING_2"/>
    <property type="match status" value="1"/>
</dbReference>
<evidence type="ECO:0000256" key="1">
    <source>
        <dbReference type="ARBA" id="ARBA00001798"/>
    </source>
</evidence>
<keyword evidence="5" id="KW-0677">Repeat</keyword>
<feature type="compositionally biased region" description="Basic and acidic residues" evidence="10">
    <location>
        <begin position="481"/>
        <end position="496"/>
    </location>
</feature>
<evidence type="ECO:0000313" key="14">
    <source>
        <dbReference type="Proteomes" id="UP001148018"/>
    </source>
</evidence>
<dbReference type="CDD" id="cd23820">
    <property type="entry name" value="RWD_RNF14"/>
    <property type="match status" value="1"/>
</dbReference>
<keyword evidence="14" id="KW-1185">Reference proteome</keyword>
<keyword evidence="7" id="KW-0833">Ubl conjugation pathway</keyword>
<dbReference type="InterPro" id="IPR044066">
    <property type="entry name" value="TRIAD_supradom"/>
</dbReference>
<proteinExistence type="predicted"/>
<dbReference type="PANTHER" id="PTHR11685">
    <property type="entry name" value="RBR FAMILY RING FINGER AND IBR DOMAIN-CONTAINING"/>
    <property type="match status" value="1"/>
</dbReference>
<dbReference type="InterPro" id="IPR001841">
    <property type="entry name" value="Znf_RING"/>
</dbReference>
<dbReference type="InterPro" id="IPR016135">
    <property type="entry name" value="UBQ-conjugating_enzyme/RWD"/>
</dbReference>
<feature type="region of interest" description="Disordered" evidence="10">
    <location>
        <begin position="119"/>
        <end position="159"/>
    </location>
</feature>
<dbReference type="InterPro" id="IPR031127">
    <property type="entry name" value="E3_UB_ligase_RBR"/>
</dbReference>
<organism evidence="13 14">
    <name type="scientific">Muraenolepis orangiensis</name>
    <name type="common">Patagonian moray cod</name>
    <dbReference type="NCBI Taxonomy" id="630683"/>
    <lineage>
        <taxon>Eukaryota</taxon>
        <taxon>Metazoa</taxon>
        <taxon>Chordata</taxon>
        <taxon>Craniata</taxon>
        <taxon>Vertebrata</taxon>
        <taxon>Euteleostomi</taxon>
        <taxon>Actinopterygii</taxon>
        <taxon>Neopterygii</taxon>
        <taxon>Teleostei</taxon>
        <taxon>Neoteleostei</taxon>
        <taxon>Acanthomorphata</taxon>
        <taxon>Zeiogadaria</taxon>
        <taxon>Gadariae</taxon>
        <taxon>Gadiformes</taxon>
        <taxon>Muraenolepidoidei</taxon>
        <taxon>Muraenolepididae</taxon>
        <taxon>Muraenolepis</taxon>
    </lineage>
</organism>
<dbReference type="SMART" id="SM00647">
    <property type="entry name" value="IBR"/>
    <property type="match status" value="1"/>
</dbReference>
<dbReference type="Gene3D" id="3.30.40.10">
    <property type="entry name" value="Zinc/RING finger domain, C3HC4 (zinc finger)"/>
    <property type="match status" value="1"/>
</dbReference>
<keyword evidence="6 9" id="KW-0863">Zinc-finger</keyword>
<dbReference type="CDD" id="cd16628">
    <property type="entry name" value="RING-HC_RBR_RNF14"/>
    <property type="match status" value="1"/>
</dbReference>
<evidence type="ECO:0000259" key="12">
    <source>
        <dbReference type="PROSITE" id="PS51873"/>
    </source>
</evidence>
<evidence type="ECO:0000256" key="6">
    <source>
        <dbReference type="ARBA" id="ARBA00022771"/>
    </source>
</evidence>
<evidence type="ECO:0000256" key="4">
    <source>
        <dbReference type="ARBA" id="ARBA00022723"/>
    </source>
</evidence>
<dbReference type="CDD" id="cd20341">
    <property type="entry name" value="BRcat_RBR_RNF14"/>
    <property type="match status" value="1"/>
</dbReference>
<reference evidence="13" key="1">
    <citation type="submission" date="2022-07" db="EMBL/GenBank/DDBJ databases">
        <title>Chromosome-level genome of Muraenolepis orangiensis.</title>
        <authorList>
            <person name="Kim J."/>
        </authorList>
    </citation>
    <scope>NUCLEOTIDE SEQUENCE</scope>
    <source>
        <strain evidence="13">KU_S4_2022</strain>
        <tissue evidence="13">Muscle</tissue>
    </source>
</reference>
<evidence type="ECO:0000256" key="9">
    <source>
        <dbReference type="PROSITE-ProRule" id="PRU00175"/>
    </source>
</evidence>
<dbReference type="OrthoDB" id="1431934at2759"/>
<feature type="region of interest" description="Disordered" evidence="10">
    <location>
        <begin position="447"/>
        <end position="563"/>
    </location>
</feature>
<feature type="compositionally biased region" description="Basic and acidic residues" evidence="10">
    <location>
        <begin position="536"/>
        <end position="563"/>
    </location>
</feature>
<dbReference type="GO" id="GO:0008270">
    <property type="term" value="F:zinc ion binding"/>
    <property type="evidence" value="ECO:0007669"/>
    <property type="project" value="UniProtKB-KW"/>
</dbReference>
<evidence type="ECO:0000256" key="5">
    <source>
        <dbReference type="ARBA" id="ARBA00022737"/>
    </source>
</evidence>
<feature type="compositionally biased region" description="Basic and acidic residues" evidence="10">
    <location>
        <begin position="454"/>
        <end position="474"/>
    </location>
</feature>
<dbReference type="InterPro" id="IPR013083">
    <property type="entry name" value="Znf_RING/FYVE/PHD"/>
</dbReference>
<evidence type="ECO:0000313" key="13">
    <source>
        <dbReference type="EMBL" id="KAJ3599087.1"/>
    </source>
</evidence>
<evidence type="ECO:0000256" key="2">
    <source>
        <dbReference type="ARBA" id="ARBA00012251"/>
    </source>
</evidence>
<protein>
    <recommendedName>
        <fullName evidence="2">RBR-type E3 ubiquitin transferase</fullName>
        <ecNumber evidence="2">2.3.2.31</ecNumber>
    </recommendedName>
</protein>
<feature type="region of interest" description="Disordered" evidence="10">
    <location>
        <begin position="181"/>
        <end position="203"/>
    </location>
</feature>
<evidence type="ECO:0000256" key="3">
    <source>
        <dbReference type="ARBA" id="ARBA00022679"/>
    </source>
</evidence>
<dbReference type="EC" id="2.3.2.31" evidence="2"/>
<keyword evidence="4" id="KW-0479">Metal-binding</keyword>
<feature type="non-terminal residue" evidence="13">
    <location>
        <position position="1"/>
    </location>
</feature>
<keyword evidence="8" id="KW-0862">Zinc</keyword>
<sequence>MEEDADAQEDELLALESILGPEEVVVARGAAGGTRRCGELRVSVELPGDFFVAVKDGDAFVYFGVSSLPPLTISALDTHLAGLYQATGGDVVLFSWVQFLKEDTLSFLNINSLLVLPSNENSPATPDRSEPSSNDLTPPLSDPPPPTEALSDKGTTDDAAASLAPSLNACSLILPLSDEEKPSHGVRRAGQIVKSRDNDEEDDDATSLLSSLLVHDEAQKRRMFAASVLECGVCLAPVLGSVCVRLGDCGHVYCERCLARFLRGLISEGNVRGVTCAQPGCKTTPTPAQVKKLVGDELFDRYDRLLFQATLDSMSDVVYCPRVFCASAVITDGEVAQCSVCGFAFCVTCRKNSHGAGLCPATAPPHRRPEENQEELGYSDIPHSLVGMMALWDDYSGGSAQRKKLLEKRYGVRVLRTTMSEYLNDGWYFNNETKNCPQCSVTIQKNVTGGQRAKGTDQRAKGTDQRAKGTDQRAKGTGQGDRQRTKGTDQRTKGTDQRANGTDQRAKGTDQRGQTRGPTGQTRGPRGQTRGPRGQTRGDRPEGQRDRPEDQGDRPEGQGDRPE</sequence>
<gene>
    <name evidence="13" type="ORF">NHX12_033050</name>
</gene>
<dbReference type="InterPro" id="IPR017907">
    <property type="entry name" value="Znf_RING_CS"/>
</dbReference>
<dbReference type="AlphaFoldDB" id="A0A9Q0E6W1"/>
<evidence type="ECO:0000256" key="8">
    <source>
        <dbReference type="ARBA" id="ARBA00022833"/>
    </source>
</evidence>
<dbReference type="Pfam" id="PF01485">
    <property type="entry name" value="IBR"/>
    <property type="match status" value="1"/>
</dbReference>
<evidence type="ECO:0000256" key="10">
    <source>
        <dbReference type="SAM" id="MobiDB-lite"/>
    </source>
</evidence>
<feature type="domain" description="RING-type" evidence="12">
    <location>
        <begin position="227"/>
        <end position="493"/>
    </location>
</feature>
<dbReference type="InterPro" id="IPR031128">
    <property type="entry name" value="RNF14_RING-HC_Zfn"/>
</dbReference>
<dbReference type="PROSITE" id="PS00518">
    <property type="entry name" value="ZF_RING_1"/>
    <property type="match status" value="1"/>
</dbReference>
<accession>A0A9Q0E6W1</accession>
<dbReference type="Proteomes" id="UP001148018">
    <property type="component" value="Unassembled WGS sequence"/>
</dbReference>
<keyword evidence="3" id="KW-0808">Transferase</keyword>
<dbReference type="SUPFAM" id="SSF57850">
    <property type="entry name" value="RING/U-box"/>
    <property type="match status" value="2"/>
</dbReference>
<dbReference type="GO" id="GO:0061630">
    <property type="term" value="F:ubiquitin protein ligase activity"/>
    <property type="evidence" value="ECO:0007669"/>
    <property type="project" value="UniProtKB-EC"/>
</dbReference>
<comment type="catalytic activity">
    <reaction evidence="1">
        <text>[E2 ubiquitin-conjugating enzyme]-S-ubiquitinyl-L-cysteine + [acceptor protein]-L-lysine = [E2 ubiquitin-conjugating enzyme]-L-cysteine + [acceptor protein]-N(6)-ubiquitinyl-L-lysine.</text>
        <dbReference type="EC" id="2.3.2.31"/>
    </reaction>
</comment>
<comment type="caution">
    <text evidence="13">The sequence shown here is derived from an EMBL/GenBank/DDBJ whole genome shotgun (WGS) entry which is preliminary data.</text>
</comment>